<feature type="non-terminal residue" evidence="1">
    <location>
        <position position="1"/>
    </location>
</feature>
<accession>A0A454CY83</accession>
<evidence type="ECO:0000313" key="2">
    <source>
        <dbReference type="Proteomes" id="UP000008367"/>
    </source>
</evidence>
<proteinExistence type="predicted"/>
<reference evidence="1 2" key="1">
    <citation type="submission" date="2012-10" db="EMBL/GenBank/DDBJ databases">
        <title>Genome sequence of Vibrio Cholerae HENC-02.</title>
        <authorList>
            <person name="Eppinger M."/>
            <person name="Hasan N.A."/>
            <person name="Sengamalay N."/>
            <person name="Hine E."/>
            <person name="Su Q."/>
            <person name="Daugherty S.C."/>
            <person name="Young S."/>
            <person name="Sadzewicz L."/>
            <person name="Tallon L."/>
            <person name="Cebula T.A."/>
            <person name="Ravel J."/>
            <person name="Colwell R.R."/>
        </authorList>
    </citation>
    <scope>NUCLEOTIDE SEQUENCE [LARGE SCALE GENOMIC DNA]</scope>
    <source>
        <strain evidence="1 2">HENC-02</strain>
    </source>
</reference>
<protein>
    <submittedName>
        <fullName evidence="1">Uncharacterized protein</fullName>
    </submittedName>
</protein>
<comment type="caution">
    <text evidence="1">The sequence shown here is derived from an EMBL/GenBank/DDBJ whole genome shotgun (WGS) entry which is preliminary data.</text>
</comment>
<sequence>LPWLVYFVVDS</sequence>
<gene>
    <name evidence="1" type="ORF">VCHENC02_2986B</name>
</gene>
<name>A0A454CY83_VIBHA</name>
<dbReference type="Proteomes" id="UP000008367">
    <property type="component" value="Unassembled WGS sequence"/>
</dbReference>
<evidence type="ECO:0000313" key="1">
    <source>
        <dbReference type="EMBL" id="EKM31362.1"/>
    </source>
</evidence>
<dbReference type="EMBL" id="AJSR01001224">
    <property type="protein sequence ID" value="EKM31362.1"/>
    <property type="molecule type" value="Genomic_DNA"/>
</dbReference>
<organism evidence="1 2">
    <name type="scientific">Vibrio harveyi</name>
    <name type="common">Beneckea harveyi</name>
    <dbReference type="NCBI Taxonomy" id="669"/>
    <lineage>
        <taxon>Bacteria</taxon>
        <taxon>Pseudomonadati</taxon>
        <taxon>Pseudomonadota</taxon>
        <taxon>Gammaproteobacteria</taxon>
        <taxon>Vibrionales</taxon>
        <taxon>Vibrionaceae</taxon>
        <taxon>Vibrio</taxon>
    </lineage>
</organism>